<proteinExistence type="predicted"/>
<dbReference type="Proteomes" id="UP001157167">
    <property type="component" value="Unassembled WGS sequence"/>
</dbReference>
<accession>A0ABQ6FD83</accession>
<evidence type="ECO:0000313" key="1">
    <source>
        <dbReference type="EMBL" id="GLT23244.1"/>
    </source>
</evidence>
<comment type="caution">
    <text evidence="1">The sequence shown here is derived from an EMBL/GenBank/DDBJ whole genome shotgun (WGS) entry which is preliminary data.</text>
</comment>
<organism evidence="1 2">
    <name type="scientific">Zoogloea oryzae</name>
    <dbReference type="NCBI Taxonomy" id="310767"/>
    <lineage>
        <taxon>Bacteria</taxon>
        <taxon>Pseudomonadati</taxon>
        <taxon>Pseudomonadota</taxon>
        <taxon>Betaproteobacteria</taxon>
        <taxon>Rhodocyclales</taxon>
        <taxon>Zoogloeaceae</taxon>
        <taxon>Zoogloea</taxon>
    </lineage>
</organism>
<dbReference type="RefSeq" id="WP_284188462.1">
    <property type="nucleotide sequence ID" value="NZ_BSPX01000042.1"/>
</dbReference>
<evidence type="ECO:0000313" key="2">
    <source>
        <dbReference type="Proteomes" id="UP001157167"/>
    </source>
</evidence>
<dbReference type="EMBL" id="BSPX01000042">
    <property type="protein sequence ID" value="GLT23244.1"/>
    <property type="molecule type" value="Genomic_DNA"/>
</dbReference>
<evidence type="ECO:0008006" key="3">
    <source>
        <dbReference type="Google" id="ProtNLM"/>
    </source>
</evidence>
<keyword evidence="2" id="KW-1185">Reference proteome</keyword>
<protein>
    <recommendedName>
        <fullName evidence="3">GspL cytoplasmic actin-ATPase-like domain-containing protein</fullName>
    </recommendedName>
</protein>
<sequence length="472" mass="50481">MADRRILHLSAAGLASHAPGASAADSHFAPDADGLARFATYLTAHARTRFTLLIDLPDELFSTETIPPLRGRDRLRLLARRQERLGAGVTHVTRLSLGTRNTSKPEESVLLAALTRPESLRPWFDALTHAGSIVTSAHSIPFVGMALLAHLPPAAYAPDAPQLLASLGPAGLRVSCYSDGKLRFSRLTPAGADPWASCHPEIQRTRQYLHAQRILGHDMPPQIRVLAHPDHHATIRNNAPDGIDCVDLVALAHNCGAPPPIGSDSLPLLIQLLARAPRLPAIHVPALGRAQRIARIGQAAILGTALVVGASFALGAANYMASQESDAQSTQLRTQITDAQRLLDQARAAIPPTPHPPAAIHATHARAVRLHAAADIDTRLNAVSRAFDQHPQIELDRLEWTLNPTDPDPALTIRLHINLPIQGANTLAETFAATLQTTTQATATIDPTGTPAADAKQRQPLVVRIDFPPSAP</sequence>
<name>A0ABQ6FD83_9RHOO</name>
<reference evidence="2" key="1">
    <citation type="journal article" date="2019" name="Int. J. Syst. Evol. Microbiol.">
        <title>The Global Catalogue of Microorganisms (GCM) 10K type strain sequencing project: providing services to taxonomists for standard genome sequencing and annotation.</title>
        <authorList>
            <consortium name="The Broad Institute Genomics Platform"/>
            <consortium name="The Broad Institute Genome Sequencing Center for Infectious Disease"/>
            <person name="Wu L."/>
            <person name="Ma J."/>
        </authorList>
    </citation>
    <scope>NUCLEOTIDE SEQUENCE [LARGE SCALE GENOMIC DNA]</scope>
    <source>
        <strain evidence="2">NBRC 102407</strain>
    </source>
</reference>
<gene>
    <name evidence="1" type="ORF">GCM10007933_27080</name>
</gene>